<accession>A0ABZ0X1G3</accession>
<keyword evidence="2" id="KW-1185">Reference proteome</keyword>
<reference evidence="1 2" key="1">
    <citation type="submission" date="2023-11" db="EMBL/GenBank/DDBJ databases">
        <title>MicrobeMod: A computational toolkit for identifying prokaryotic methylation and restriction-modification with nanopore sequencing.</title>
        <authorList>
            <person name="Crits-Christoph A."/>
            <person name="Kang S.C."/>
            <person name="Lee H."/>
            <person name="Ostrov N."/>
        </authorList>
    </citation>
    <scope>NUCLEOTIDE SEQUENCE [LARGE SCALE GENOMIC DNA]</scope>
    <source>
        <strain evidence="1 2">DSMZ 16071</strain>
    </source>
</reference>
<evidence type="ECO:0008006" key="3">
    <source>
        <dbReference type="Google" id="ProtNLM"/>
    </source>
</evidence>
<protein>
    <recommendedName>
        <fullName evidence="3">Tn3 transposase DDE domain-containing protein</fullName>
    </recommendedName>
</protein>
<gene>
    <name evidence="1" type="ORF">SR900_06625</name>
</gene>
<dbReference type="Proteomes" id="UP001324185">
    <property type="component" value="Chromosome"/>
</dbReference>
<dbReference type="EMBL" id="CP140158">
    <property type="protein sequence ID" value="WQG84147.1"/>
    <property type="molecule type" value="Genomic_DNA"/>
</dbReference>
<organism evidence="1 2">
    <name type="scientific">Kangiella aquimarina</name>
    <dbReference type="NCBI Taxonomy" id="261965"/>
    <lineage>
        <taxon>Bacteria</taxon>
        <taxon>Pseudomonadati</taxon>
        <taxon>Pseudomonadota</taxon>
        <taxon>Gammaproteobacteria</taxon>
        <taxon>Kangiellales</taxon>
        <taxon>Kangiellaceae</taxon>
        <taxon>Kangiella</taxon>
    </lineage>
</organism>
<evidence type="ECO:0000313" key="2">
    <source>
        <dbReference type="Proteomes" id="UP001324185"/>
    </source>
</evidence>
<dbReference type="RefSeq" id="WP_018624603.1">
    <property type="nucleotide sequence ID" value="NZ_CP140158.1"/>
</dbReference>
<evidence type="ECO:0000313" key="1">
    <source>
        <dbReference type="EMBL" id="WQG84147.1"/>
    </source>
</evidence>
<proteinExistence type="predicted"/>
<sequence length="167" mass="18852">METVGFELRKLAISRRGCEEKDLFARSAFNRFYYSAFLKTRSTLKILNPSWGKSKHANLPELLEGKVISLVKAELKKQVAQGLITIGHKSHKINSLTTATTELANLLRSAYELRCIADYEPEISVVIEDDKFSLQDITIDEAGNWHSRVGHFCGVILSAWRYAGLVH</sequence>
<dbReference type="Gene3D" id="1.20.120.330">
    <property type="entry name" value="Nucleotidyltransferases domain 2"/>
    <property type="match status" value="1"/>
</dbReference>
<name>A0ABZ0X1G3_9GAMM</name>